<dbReference type="AlphaFoldDB" id="A0A0E0CEE1"/>
<proteinExistence type="inferred from homology"/>
<dbReference type="GO" id="GO:0000976">
    <property type="term" value="F:transcription cis-regulatory region binding"/>
    <property type="evidence" value="ECO:0007669"/>
    <property type="project" value="TreeGrafter"/>
</dbReference>
<dbReference type="GO" id="GO:0003700">
    <property type="term" value="F:DNA-binding transcription factor activity"/>
    <property type="evidence" value="ECO:0007669"/>
    <property type="project" value="InterPro"/>
</dbReference>
<dbReference type="FunFam" id="3.30.730.10:FF:000010">
    <property type="entry name" value="AP2-EREBP transcription factor"/>
    <property type="match status" value="1"/>
</dbReference>
<name>A0A0E0CEE1_9ORYZ</name>
<dbReference type="GO" id="GO:0005634">
    <property type="term" value="C:nucleus"/>
    <property type="evidence" value="ECO:0007669"/>
    <property type="project" value="UniProtKB-SubCell"/>
</dbReference>
<dbReference type="Gramene" id="OMERI02G01770.1">
    <property type="protein sequence ID" value="OMERI02G01770.1"/>
    <property type="gene ID" value="OMERI02G01770"/>
</dbReference>
<evidence type="ECO:0000256" key="1">
    <source>
        <dbReference type="ARBA" id="ARBA00004123"/>
    </source>
</evidence>
<evidence type="ECO:0000256" key="7">
    <source>
        <dbReference type="ARBA" id="ARBA00024343"/>
    </source>
</evidence>
<dbReference type="PRINTS" id="PR00367">
    <property type="entry name" value="ETHRSPELEMNT"/>
</dbReference>
<dbReference type="Gene3D" id="3.30.730.10">
    <property type="entry name" value="AP2/ERF domain"/>
    <property type="match status" value="1"/>
</dbReference>
<protein>
    <recommendedName>
        <fullName evidence="8">AP2/ERF domain-containing protein</fullName>
    </recommendedName>
</protein>
<dbReference type="STRING" id="40149.A0A0E0CEE1"/>
<evidence type="ECO:0000313" key="9">
    <source>
        <dbReference type="EnsemblPlants" id="OMERI02G01770.1"/>
    </source>
</evidence>
<dbReference type="PANTHER" id="PTHR31241:SF5">
    <property type="entry name" value="OS08G0521600 PROTEIN"/>
    <property type="match status" value="1"/>
</dbReference>
<keyword evidence="10" id="KW-1185">Reference proteome</keyword>
<evidence type="ECO:0000256" key="3">
    <source>
        <dbReference type="ARBA" id="ARBA00023016"/>
    </source>
</evidence>
<keyword evidence="5" id="KW-0804">Transcription</keyword>
<evidence type="ECO:0000313" key="10">
    <source>
        <dbReference type="Proteomes" id="UP000008021"/>
    </source>
</evidence>
<dbReference type="InterPro" id="IPR016177">
    <property type="entry name" value="DNA-bd_dom_sf"/>
</dbReference>
<organism evidence="9">
    <name type="scientific">Oryza meridionalis</name>
    <dbReference type="NCBI Taxonomy" id="40149"/>
    <lineage>
        <taxon>Eukaryota</taxon>
        <taxon>Viridiplantae</taxon>
        <taxon>Streptophyta</taxon>
        <taxon>Embryophyta</taxon>
        <taxon>Tracheophyta</taxon>
        <taxon>Spermatophyta</taxon>
        <taxon>Magnoliopsida</taxon>
        <taxon>Liliopsida</taxon>
        <taxon>Poales</taxon>
        <taxon>Poaceae</taxon>
        <taxon>BOP clade</taxon>
        <taxon>Oryzoideae</taxon>
        <taxon>Oryzeae</taxon>
        <taxon>Oryzinae</taxon>
        <taxon>Oryza</taxon>
    </lineage>
</organism>
<dbReference type="HOGENOM" id="CLU_099632_0_0_1"/>
<keyword evidence="2" id="KW-0805">Transcription regulation</keyword>
<dbReference type="SUPFAM" id="SSF54171">
    <property type="entry name" value="DNA-binding domain"/>
    <property type="match status" value="1"/>
</dbReference>
<dbReference type="eggNOG" id="ENOG502R4C0">
    <property type="taxonomic scope" value="Eukaryota"/>
</dbReference>
<accession>A0A0E0CEE1</accession>
<evidence type="ECO:0000256" key="6">
    <source>
        <dbReference type="ARBA" id="ARBA00023242"/>
    </source>
</evidence>
<keyword evidence="3" id="KW-0346">Stress response</keyword>
<dbReference type="SMART" id="SM00380">
    <property type="entry name" value="AP2"/>
    <property type="match status" value="1"/>
</dbReference>
<dbReference type="GO" id="GO:0045893">
    <property type="term" value="P:positive regulation of DNA-templated transcription"/>
    <property type="evidence" value="ECO:0007669"/>
    <property type="project" value="TreeGrafter"/>
</dbReference>
<evidence type="ECO:0000256" key="5">
    <source>
        <dbReference type="ARBA" id="ARBA00023163"/>
    </source>
</evidence>
<dbReference type="EnsemblPlants" id="OMERI02G01770.1">
    <property type="protein sequence ID" value="OMERI02G01770.1"/>
    <property type="gene ID" value="OMERI02G01770"/>
</dbReference>
<dbReference type="PANTHER" id="PTHR31241">
    <property type="entry name" value="DEHYDRATION-RESPONSIVE ELEMENT-BINDING PROTEIN 2C"/>
    <property type="match status" value="1"/>
</dbReference>
<comment type="subcellular location">
    <subcellularLocation>
        <location evidence="1">Nucleus</location>
    </subcellularLocation>
</comment>
<dbReference type="PROSITE" id="PS51032">
    <property type="entry name" value="AP2_ERF"/>
    <property type="match status" value="1"/>
</dbReference>
<evidence type="ECO:0000256" key="4">
    <source>
        <dbReference type="ARBA" id="ARBA00023125"/>
    </source>
</evidence>
<comment type="similarity">
    <text evidence="7">Belongs to the AP2/ERF transcription factor family. ERF subfamily.</text>
</comment>
<keyword evidence="6" id="KW-0539">Nucleus</keyword>
<dbReference type="Proteomes" id="UP000008021">
    <property type="component" value="Chromosome 2"/>
</dbReference>
<dbReference type="Pfam" id="PF00847">
    <property type="entry name" value="AP2"/>
    <property type="match status" value="1"/>
</dbReference>
<evidence type="ECO:0000259" key="8">
    <source>
        <dbReference type="PROSITE" id="PS51032"/>
    </source>
</evidence>
<evidence type="ECO:0000256" key="2">
    <source>
        <dbReference type="ARBA" id="ARBA00023015"/>
    </source>
</evidence>
<reference evidence="9" key="1">
    <citation type="submission" date="2015-04" db="UniProtKB">
        <authorList>
            <consortium name="EnsemblPlants"/>
        </authorList>
    </citation>
    <scope>IDENTIFICATION</scope>
</reference>
<feature type="domain" description="AP2/ERF" evidence="8">
    <location>
        <begin position="13"/>
        <end position="77"/>
    </location>
</feature>
<dbReference type="InterPro" id="IPR036955">
    <property type="entry name" value="AP2/ERF_dom_sf"/>
</dbReference>
<sequence length="192" mass="20610">MVPPAAHAPKNLGLRGVRRRLWGRWAAEIRVPRGHRAAARLWIGTFPSPAAAALAYDAALYCFHGGAPPGNRAFNFPHAPRLRIDDRRRHALTPGHVRAIAERYAHDVGSVLFRPLPPPPPPAAAAVPVFAAPAPPMVAAPAPAPANHATDPYYCNEPDTTTDEDVMAAADRLLSMDIEEVADLIAIVQQGE</sequence>
<keyword evidence="4" id="KW-0238">DNA-binding</keyword>
<dbReference type="GO" id="GO:0006950">
    <property type="term" value="P:response to stress"/>
    <property type="evidence" value="ECO:0007669"/>
    <property type="project" value="TreeGrafter"/>
</dbReference>
<reference evidence="9" key="2">
    <citation type="submission" date="2018-05" db="EMBL/GenBank/DDBJ databases">
        <title>OmerRS3 (Oryza meridionalis Reference Sequence Version 3).</title>
        <authorList>
            <person name="Zhang J."/>
            <person name="Kudrna D."/>
            <person name="Lee S."/>
            <person name="Talag J."/>
            <person name="Welchert J."/>
            <person name="Wing R.A."/>
        </authorList>
    </citation>
    <scope>NUCLEOTIDE SEQUENCE [LARGE SCALE GENOMIC DNA]</scope>
    <source>
        <strain evidence="9">cv. OR44</strain>
    </source>
</reference>
<dbReference type="InterPro" id="IPR001471">
    <property type="entry name" value="AP2/ERF_dom"/>
</dbReference>